<evidence type="ECO:0008006" key="3">
    <source>
        <dbReference type="Google" id="ProtNLM"/>
    </source>
</evidence>
<reference evidence="1" key="1">
    <citation type="submission" date="2020-08" db="EMBL/GenBank/DDBJ databases">
        <title>Multicomponent nature underlies the extraordinary mechanical properties of spider dragline silk.</title>
        <authorList>
            <person name="Kono N."/>
            <person name="Nakamura H."/>
            <person name="Mori M."/>
            <person name="Yoshida Y."/>
            <person name="Ohtoshi R."/>
            <person name="Malay A.D."/>
            <person name="Moran D.A.P."/>
            <person name="Tomita M."/>
            <person name="Numata K."/>
            <person name="Arakawa K."/>
        </authorList>
    </citation>
    <scope>NUCLEOTIDE SEQUENCE</scope>
</reference>
<name>A0A8X6R640_TRICX</name>
<proteinExistence type="predicted"/>
<dbReference type="InterPro" id="IPR036397">
    <property type="entry name" value="RNaseH_sf"/>
</dbReference>
<comment type="caution">
    <text evidence="1">The sequence shown here is derived from an EMBL/GenBank/DDBJ whole genome shotgun (WGS) entry which is preliminary data.</text>
</comment>
<dbReference type="Proteomes" id="UP000887159">
    <property type="component" value="Unassembled WGS sequence"/>
</dbReference>
<gene>
    <name evidence="1" type="primary">X975_09885</name>
    <name evidence="1" type="ORF">TNCV_1066561</name>
</gene>
<dbReference type="EMBL" id="BMAU01021050">
    <property type="protein sequence ID" value="GFX88240.1"/>
    <property type="molecule type" value="Genomic_DNA"/>
</dbReference>
<accession>A0A8X6R640</accession>
<evidence type="ECO:0000313" key="1">
    <source>
        <dbReference type="EMBL" id="GFX88240.1"/>
    </source>
</evidence>
<sequence length="113" mass="12752">MWPLDAAGYDGLTWLITSTSVHHFTATDVSASNGALKEECRWPNGMNFFTDESRIYLQHPDGRIPDWRHRGKRILKSCVMHSNTGPAKGIMVYCGIEYHSRTPLVLIVGTLTF</sequence>
<dbReference type="Gene3D" id="3.30.420.10">
    <property type="entry name" value="Ribonuclease H-like superfamily/Ribonuclease H"/>
    <property type="match status" value="1"/>
</dbReference>
<dbReference type="GO" id="GO:0003676">
    <property type="term" value="F:nucleic acid binding"/>
    <property type="evidence" value="ECO:0007669"/>
    <property type="project" value="InterPro"/>
</dbReference>
<organism evidence="1 2">
    <name type="scientific">Trichonephila clavipes</name>
    <name type="common">Golden silk orbweaver</name>
    <name type="synonym">Nephila clavipes</name>
    <dbReference type="NCBI Taxonomy" id="2585209"/>
    <lineage>
        <taxon>Eukaryota</taxon>
        <taxon>Metazoa</taxon>
        <taxon>Ecdysozoa</taxon>
        <taxon>Arthropoda</taxon>
        <taxon>Chelicerata</taxon>
        <taxon>Arachnida</taxon>
        <taxon>Araneae</taxon>
        <taxon>Araneomorphae</taxon>
        <taxon>Entelegynae</taxon>
        <taxon>Araneoidea</taxon>
        <taxon>Nephilidae</taxon>
        <taxon>Trichonephila</taxon>
    </lineage>
</organism>
<evidence type="ECO:0000313" key="2">
    <source>
        <dbReference type="Proteomes" id="UP000887159"/>
    </source>
</evidence>
<keyword evidence="2" id="KW-1185">Reference proteome</keyword>
<protein>
    <recommendedName>
        <fullName evidence="3">Transposase</fullName>
    </recommendedName>
</protein>
<dbReference type="AlphaFoldDB" id="A0A8X6R640"/>